<reference evidence="11" key="2">
    <citation type="journal article" date="2021" name="PeerJ">
        <title>Extensive microbial diversity within the chicken gut microbiome revealed by metagenomics and culture.</title>
        <authorList>
            <person name="Gilroy R."/>
            <person name="Ravi A."/>
            <person name="Getino M."/>
            <person name="Pursley I."/>
            <person name="Horton D.L."/>
            <person name="Alikhan N.F."/>
            <person name="Baker D."/>
            <person name="Gharbi K."/>
            <person name="Hall N."/>
            <person name="Watson M."/>
            <person name="Adriaenssens E.M."/>
            <person name="Foster-Nyarko E."/>
            <person name="Jarju S."/>
            <person name="Secka A."/>
            <person name="Antonio M."/>
            <person name="Oren A."/>
            <person name="Chaudhuri R.R."/>
            <person name="La Ragione R."/>
            <person name="Hildebrand F."/>
            <person name="Pallen M.J."/>
        </authorList>
    </citation>
    <scope>NUCLEOTIDE SEQUENCE</scope>
    <source>
        <strain evidence="11">13361</strain>
    </source>
</reference>
<keyword evidence="6 9" id="KW-0472">Membrane</keyword>
<dbReference type="InterPro" id="IPR034746">
    <property type="entry name" value="POTRA"/>
</dbReference>
<evidence type="ECO:0000313" key="11">
    <source>
        <dbReference type="EMBL" id="HIQ67627.1"/>
    </source>
</evidence>
<feature type="transmembrane region" description="Helical" evidence="9">
    <location>
        <begin position="48"/>
        <end position="70"/>
    </location>
</feature>
<proteinExistence type="predicted"/>
<name>A0A9D1CLV0_9FIRM</name>
<evidence type="ECO:0000256" key="6">
    <source>
        <dbReference type="ARBA" id="ARBA00023136"/>
    </source>
</evidence>
<dbReference type="PANTHER" id="PTHR37820:SF1">
    <property type="entry name" value="CELL DIVISION PROTEIN FTSQ"/>
    <property type="match status" value="1"/>
</dbReference>
<evidence type="ECO:0000256" key="5">
    <source>
        <dbReference type="ARBA" id="ARBA00022989"/>
    </source>
</evidence>
<dbReference type="InterPro" id="IPR013685">
    <property type="entry name" value="POTRA_FtsQ_type"/>
</dbReference>
<evidence type="ECO:0000256" key="4">
    <source>
        <dbReference type="ARBA" id="ARBA00022692"/>
    </source>
</evidence>
<comment type="subcellular location">
    <subcellularLocation>
        <location evidence="1">Membrane</location>
    </subcellularLocation>
</comment>
<keyword evidence="3" id="KW-0132">Cell division</keyword>
<dbReference type="Gene3D" id="3.10.20.310">
    <property type="entry name" value="membrane protein fhac"/>
    <property type="match status" value="1"/>
</dbReference>
<feature type="compositionally biased region" description="Low complexity" evidence="8">
    <location>
        <begin position="186"/>
        <end position="199"/>
    </location>
</feature>
<keyword evidence="7" id="KW-0131">Cell cycle</keyword>
<evidence type="ECO:0000256" key="7">
    <source>
        <dbReference type="ARBA" id="ARBA00023306"/>
    </source>
</evidence>
<dbReference type="GO" id="GO:0051301">
    <property type="term" value="P:cell division"/>
    <property type="evidence" value="ECO:0007669"/>
    <property type="project" value="UniProtKB-KW"/>
</dbReference>
<feature type="compositionally biased region" description="Polar residues" evidence="8">
    <location>
        <begin position="210"/>
        <end position="228"/>
    </location>
</feature>
<dbReference type="PANTHER" id="PTHR37820">
    <property type="entry name" value="CELL DIVISION PROTEIN DIVIB"/>
    <property type="match status" value="1"/>
</dbReference>
<dbReference type="InterPro" id="IPR050487">
    <property type="entry name" value="FtsQ_DivIB"/>
</dbReference>
<evidence type="ECO:0000313" key="12">
    <source>
        <dbReference type="Proteomes" id="UP000886796"/>
    </source>
</evidence>
<evidence type="ECO:0000256" key="3">
    <source>
        <dbReference type="ARBA" id="ARBA00022618"/>
    </source>
</evidence>
<dbReference type="Proteomes" id="UP000886796">
    <property type="component" value="Unassembled WGS sequence"/>
</dbReference>
<gene>
    <name evidence="11" type="ORF">IAB74_03850</name>
</gene>
<sequence length="336" mass="37115">MATREKTGRKRPPVQTSRPQRPQRKRRPKREWEDVVYTQPKPFQRNRFLLRLATVLAVVIAIIMGISVFFKVENITVSGASRYSAWEIREASGIREGSQLLGINEAQISGRIISQLPYVGSVRVSIKLPDTVHIDIVEMERQELYGILDQNDTWWLISGEGRVLQQTDSATVAGCTRIEGVKLENPQAGEQAAAWQPEPEATDPTGDATGDSTDQTEPSSEATDPSEPTQSTEATQDTATAAQKLEMALALAEQLAANNLKDKIASIQVEDLTQLEFWYTQQYQVKLGDGSNLAYKVNAAALAIRQLASYESGVLDASFTTWPDQVGYTPFGNADN</sequence>
<feature type="domain" description="POTRA" evidence="10">
    <location>
        <begin position="70"/>
        <end position="141"/>
    </location>
</feature>
<evidence type="ECO:0000256" key="9">
    <source>
        <dbReference type="SAM" id="Phobius"/>
    </source>
</evidence>
<keyword evidence="2" id="KW-1003">Cell membrane</keyword>
<accession>A0A9D1CLV0</accession>
<protein>
    <submittedName>
        <fullName evidence="11">FtsQ-type POTRA domain-containing protein</fullName>
    </submittedName>
</protein>
<evidence type="ECO:0000256" key="2">
    <source>
        <dbReference type="ARBA" id="ARBA00022475"/>
    </source>
</evidence>
<dbReference type="EMBL" id="DVFK01000057">
    <property type="protein sequence ID" value="HIQ67627.1"/>
    <property type="molecule type" value="Genomic_DNA"/>
</dbReference>
<dbReference type="AlphaFoldDB" id="A0A9D1CLV0"/>
<evidence type="ECO:0000256" key="8">
    <source>
        <dbReference type="SAM" id="MobiDB-lite"/>
    </source>
</evidence>
<keyword evidence="5 9" id="KW-1133">Transmembrane helix</keyword>
<keyword evidence="4 9" id="KW-0812">Transmembrane</keyword>
<evidence type="ECO:0000259" key="10">
    <source>
        <dbReference type="PROSITE" id="PS51779"/>
    </source>
</evidence>
<dbReference type="Pfam" id="PF08478">
    <property type="entry name" value="POTRA_1"/>
    <property type="match status" value="1"/>
</dbReference>
<reference evidence="11" key="1">
    <citation type="submission" date="2020-10" db="EMBL/GenBank/DDBJ databases">
        <authorList>
            <person name="Gilroy R."/>
        </authorList>
    </citation>
    <scope>NUCLEOTIDE SEQUENCE</scope>
    <source>
        <strain evidence="11">13361</strain>
    </source>
</reference>
<feature type="region of interest" description="Disordered" evidence="8">
    <location>
        <begin position="1"/>
        <end position="32"/>
    </location>
</feature>
<comment type="caution">
    <text evidence="11">The sequence shown here is derived from an EMBL/GenBank/DDBJ whole genome shotgun (WGS) entry which is preliminary data.</text>
</comment>
<organism evidence="11 12">
    <name type="scientific">Candidatus Faecousia excrementigallinarum</name>
    <dbReference type="NCBI Taxonomy" id="2840806"/>
    <lineage>
        <taxon>Bacteria</taxon>
        <taxon>Bacillati</taxon>
        <taxon>Bacillota</taxon>
        <taxon>Clostridia</taxon>
        <taxon>Eubacteriales</taxon>
        <taxon>Oscillospiraceae</taxon>
        <taxon>Faecousia</taxon>
    </lineage>
</organism>
<dbReference type="GO" id="GO:0005886">
    <property type="term" value="C:plasma membrane"/>
    <property type="evidence" value="ECO:0007669"/>
    <property type="project" value="TreeGrafter"/>
</dbReference>
<evidence type="ECO:0000256" key="1">
    <source>
        <dbReference type="ARBA" id="ARBA00004370"/>
    </source>
</evidence>
<dbReference type="PROSITE" id="PS51779">
    <property type="entry name" value="POTRA"/>
    <property type="match status" value="1"/>
</dbReference>
<feature type="region of interest" description="Disordered" evidence="8">
    <location>
        <begin position="183"/>
        <end position="237"/>
    </location>
</feature>